<organism evidence="2 3">
    <name type="scientific">Sphingomonas jinjuensis</name>
    <dbReference type="NCBI Taxonomy" id="535907"/>
    <lineage>
        <taxon>Bacteria</taxon>
        <taxon>Pseudomonadati</taxon>
        <taxon>Pseudomonadota</taxon>
        <taxon>Alphaproteobacteria</taxon>
        <taxon>Sphingomonadales</taxon>
        <taxon>Sphingomonadaceae</taxon>
        <taxon>Sphingomonas</taxon>
    </lineage>
</organism>
<reference evidence="2 3" key="1">
    <citation type="submission" date="2020-08" db="EMBL/GenBank/DDBJ databases">
        <title>Genomic Encyclopedia of Type Strains, Phase IV (KMG-IV): sequencing the most valuable type-strain genomes for metagenomic binning, comparative biology and taxonomic classification.</title>
        <authorList>
            <person name="Goeker M."/>
        </authorList>
    </citation>
    <scope>NUCLEOTIDE SEQUENCE [LARGE SCALE GENOMIC DNA]</scope>
    <source>
        <strain evidence="2 3">YC6723</strain>
    </source>
</reference>
<feature type="region of interest" description="Disordered" evidence="1">
    <location>
        <begin position="59"/>
        <end position="81"/>
    </location>
</feature>
<protein>
    <submittedName>
        <fullName evidence="2">Uncharacterized protein</fullName>
    </submittedName>
</protein>
<comment type="caution">
    <text evidence="2">The sequence shown here is derived from an EMBL/GenBank/DDBJ whole genome shotgun (WGS) entry which is preliminary data.</text>
</comment>
<dbReference type="AlphaFoldDB" id="A0A840FA38"/>
<dbReference type="Proteomes" id="UP000529795">
    <property type="component" value="Unassembled WGS sequence"/>
</dbReference>
<accession>A0A840FA38</accession>
<proteinExistence type="predicted"/>
<gene>
    <name evidence="2" type="ORF">GGQ80_002806</name>
</gene>
<dbReference type="EMBL" id="JACIEV010000008">
    <property type="protein sequence ID" value="MBB4154890.1"/>
    <property type="molecule type" value="Genomic_DNA"/>
</dbReference>
<name>A0A840FA38_9SPHN</name>
<evidence type="ECO:0000313" key="3">
    <source>
        <dbReference type="Proteomes" id="UP000529795"/>
    </source>
</evidence>
<keyword evidence="3" id="KW-1185">Reference proteome</keyword>
<dbReference type="RefSeq" id="WP_183985846.1">
    <property type="nucleotide sequence ID" value="NZ_JACIEV010000008.1"/>
</dbReference>
<evidence type="ECO:0000256" key="1">
    <source>
        <dbReference type="SAM" id="MobiDB-lite"/>
    </source>
</evidence>
<evidence type="ECO:0000313" key="2">
    <source>
        <dbReference type="EMBL" id="MBB4154890.1"/>
    </source>
</evidence>
<sequence>MDEQSRREEDELAARQDGRLYPLGRALRATYDAENHNTLGMDVTGLMLDLARVPYERDEGRRGDAVEPTVAPQQMARGSSPGWFERFRGLLGR</sequence>